<organism evidence="1 2">
    <name type="scientific">Brevibacterium linens</name>
    <dbReference type="NCBI Taxonomy" id="1703"/>
    <lineage>
        <taxon>Bacteria</taxon>
        <taxon>Bacillati</taxon>
        <taxon>Actinomycetota</taxon>
        <taxon>Actinomycetes</taxon>
        <taxon>Micrococcales</taxon>
        <taxon>Brevibacteriaceae</taxon>
        <taxon>Brevibacterium</taxon>
    </lineage>
</organism>
<proteinExistence type="predicted"/>
<accession>A0A2H1KDV5</accession>
<sequence length="86" mass="9528">MSTYCGCFFLATGVRAYLSVMNSIPTPPTDTTTTTRPRLAIDDEALTEPDREAIRQAAKTTAARFPPMSAEQAEMIRHQLRGDTTY</sequence>
<protein>
    <submittedName>
        <fullName evidence="1">Uncharacterized protein</fullName>
    </submittedName>
</protein>
<dbReference type="AlphaFoldDB" id="A0A2H1KDV5"/>
<reference evidence="1 2" key="1">
    <citation type="submission" date="2017-03" db="EMBL/GenBank/DDBJ databases">
        <authorList>
            <person name="Afonso C.L."/>
            <person name="Miller P.J."/>
            <person name="Scott M.A."/>
            <person name="Spackman E."/>
            <person name="Goraichik I."/>
            <person name="Dimitrov K.M."/>
            <person name="Suarez D.L."/>
            <person name="Swayne D.E."/>
        </authorList>
    </citation>
    <scope>NUCLEOTIDE SEQUENCE [LARGE SCALE GENOMIC DNA]</scope>
    <source>
        <strain evidence="1 2">Mu101</strain>
    </source>
</reference>
<dbReference type="EMBL" id="FXZA01000031">
    <property type="protein sequence ID" value="SMX97362.1"/>
    <property type="molecule type" value="Genomic_DNA"/>
</dbReference>
<evidence type="ECO:0000313" key="2">
    <source>
        <dbReference type="Proteomes" id="UP000234498"/>
    </source>
</evidence>
<evidence type="ECO:0000313" key="1">
    <source>
        <dbReference type="EMBL" id="SMX97362.1"/>
    </source>
</evidence>
<name>A0A2H1KDV5_BRELN</name>
<dbReference type="Proteomes" id="UP000234498">
    <property type="component" value="Unassembled WGS sequence"/>
</dbReference>
<gene>
    <name evidence="1" type="ORF">BLIN101_03213</name>
</gene>